<dbReference type="GO" id="GO:0008168">
    <property type="term" value="F:methyltransferase activity"/>
    <property type="evidence" value="ECO:0007669"/>
    <property type="project" value="UniProtKB-KW"/>
</dbReference>
<dbReference type="GO" id="GO:0032259">
    <property type="term" value="P:methylation"/>
    <property type="evidence" value="ECO:0007669"/>
    <property type="project" value="UniProtKB-KW"/>
</dbReference>
<sequence>MAQRPYYYLGGKRGLTRLSSGEPFVVYSAAPDIATWIILNGEWETFVDDVLMAFVRPGDVAVDIGANMGYYSVKLGVRIGEAGRLYAFEPHPELADVLLENVDINDLRRRTTIFRAAAGDTQEAARLIYHPSFPGGGTVRSLRIGPTKGHAMVEIETLRLDDALREVAKIDLIKMDAEGSEPRVLLGARELLDRSPDAVIVTEFWWNAWKDSCDPVSLLRDVANGRRMFHICVDGRLSELRQNDLESRLRAGGTMYLLLVPDTAERSTQLGALLGRNGTTAGRHNGRGFGDALKRSSARWTSRLRAKASGRT</sequence>
<protein>
    <submittedName>
        <fullName evidence="2">FkbM family methyltransferase</fullName>
    </submittedName>
</protein>
<dbReference type="SUPFAM" id="SSF53335">
    <property type="entry name" value="S-adenosyl-L-methionine-dependent methyltransferases"/>
    <property type="match status" value="1"/>
</dbReference>
<keyword evidence="3" id="KW-1185">Reference proteome</keyword>
<keyword evidence="2" id="KW-0808">Transferase</keyword>
<reference evidence="2" key="1">
    <citation type="submission" date="2022-12" db="EMBL/GenBank/DDBJ databases">
        <title>Jiella pelagia sp. nov., isolated from phosphonate enriched culture of Northwest Pacific surface seawater.</title>
        <authorList>
            <person name="Shin D.Y."/>
            <person name="Hwang C.Y."/>
        </authorList>
    </citation>
    <scope>NUCLEOTIDE SEQUENCE</scope>
    <source>
        <strain evidence="2">HL-NP1</strain>
    </source>
</reference>
<dbReference type="PANTHER" id="PTHR34203:SF15">
    <property type="entry name" value="SLL1173 PROTEIN"/>
    <property type="match status" value="1"/>
</dbReference>
<keyword evidence="2" id="KW-0489">Methyltransferase</keyword>
<name>A0ABY7BUL6_9HYPH</name>
<accession>A0ABY7BUL6</accession>
<feature type="domain" description="Methyltransferase FkbM" evidence="1">
    <location>
        <begin position="63"/>
        <end position="203"/>
    </location>
</feature>
<dbReference type="PANTHER" id="PTHR34203">
    <property type="entry name" value="METHYLTRANSFERASE, FKBM FAMILY PROTEIN"/>
    <property type="match status" value="1"/>
</dbReference>
<evidence type="ECO:0000259" key="1">
    <source>
        <dbReference type="Pfam" id="PF05050"/>
    </source>
</evidence>
<gene>
    <name evidence="2" type="ORF">OH818_15285</name>
</gene>
<dbReference type="Gene3D" id="3.40.50.150">
    <property type="entry name" value="Vaccinia Virus protein VP39"/>
    <property type="match status" value="1"/>
</dbReference>
<dbReference type="Pfam" id="PF05050">
    <property type="entry name" value="Methyltransf_21"/>
    <property type="match status" value="1"/>
</dbReference>
<evidence type="ECO:0000313" key="2">
    <source>
        <dbReference type="EMBL" id="WAP67002.1"/>
    </source>
</evidence>
<dbReference type="InterPro" id="IPR052514">
    <property type="entry name" value="SAM-dependent_MTase"/>
</dbReference>
<dbReference type="InterPro" id="IPR006342">
    <property type="entry name" value="FkbM_mtfrase"/>
</dbReference>
<dbReference type="Proteomes" id="UP001164020">
    <property type="component" value="Chromosome"/>
</dbReference>
<dbReference type="InterPro" id="IPR029063">
    <property type="entry name" value="SAM-dependent_MTases_sf"/>
</dbReference>
<proteinExistence type="predicted"/>
<dbReference type="NCBIfam" id="TIGR01444">
    <property type="entry name" value="fkbM_fam"/>
    <property type="match status" value="1"/>
</dbReference>
<organism evidence="2 3">
    <name type="scientific">Jiella pelagia</name>
    <dbReference type="NCBI Taxonomy" id="2986949"/>
    <lineage>
        <taxon>Bacteria</taxon>
        <taxon>Pseudomonadati</taxon>
        <taxon>Pseudomonadota</taxon>
        <taxon>Alphaproteobacteria</taxon>
        <taxon>Hyphomicrobiales</taxon>
        <taxon>Aurantimonadaceae</taxon>
        <taxon>Jiella</taxon>
    </lineage>
</organism>
<evidence type="ECO:0000313" key="3">
    <source>
        <dbReference type="Proteomes" id="UP001164020"/>
    </source>
</evidence>
<dbReference type="RefSeq" id="WP_268879450.1">
    <property type="nucleotide sequence ID" value="NZ_CP114029.1"/>
</dbReference>
<dbReference type="EMBL" id="CP114029">
    <property type="protein sequence ID" value="WAP67002.1"/>
    <property type="molecule type" value="Genomic_DNA"/>
</dbReference>